<evidence type="ECO:0000313" key="12">
    <source>
        <dbReference type="Proteomes" id="UP000565579"/>
    </source>
</evidence>
<dbReference type="GO" id="GO:0003684">
    <property type="term" value="F:damaged DNA binding"/>
    <property type="evidence" value="ECO:0007669"/>
    <property type="project" value="InterPro"/>
</dbReference>
<dbReference type="EMBL" id="JACHMI010000001">
    <property type="protein sequence ID" value="MBB6546829.1"/>
    <property type="molecule type" value="Genomic_DNA"/>
</dbReference>
<evidence type="ECO:0000259" key="10">
    <source>
        <dbReference type="PROSITE" id="PS51068"/>
    </source>
</evidence>
<keyword evidence="9 11" id="KW-0326">Glycosidase</keyword>
<dbReference type="SMART" id="SM01232">
    <property type="entry name" value="H2TH"/>
    <property type="match status" value="1"/>
</dbReference>
<feature type="domain" description="Formamidopyrimidine-DNA glycosylase catalytic" evidence="10">
    <location>
        <begin position="2"/>
        <end position="92"/>
    </location>
</feature>
<keyword evidence="12" id="KW-1185">Reference proteome</keyword>
<dbReference type="InterPro" id="IPR015886">
    <property type="entry name" value="H2TH_FPG"/>
</dbReference>
<evidence type="ECO:0000256" key="3">
    <source>
        <dbReference type="ARBA" id="ARBA00022763"/>
    </source>
</evidence>
<comment type="similarity">
    <text evidence="1">Belongs to the FPG family.</text>
</comment>
<sequence>MPEGHLIHRHAREQHAALAGHVVRAAGPQGRFDARPYDGRALAGVEAVGKHLLYHFEDGLPAIHVHLGMRGIFLRYDDPAAEPRRGTRLRLATGEVAYDLIAPSRCEPLGAPGVGALFASLGPDPLREDASAPEAVRRLTAFRGPIGAGVLDQGVWAGLGNAWRAELLFLLGLHPGTRGLDAETALRLWEAAVTYLALGRDAGQVVSDPAAPDERWVYKRERCRRCGTPVETWQLASRTAYACPLDQPAPYEV</sequence>
<dbReference type="GO" id="GO:0000703">
    <property type="term" value="F:oxidized pyrimidine nucleobase lesion DNA N-glycosylase activity"/>
    <property type="evidence" value="ECO:0007669"/>
    <property type="project" value="TreeGrafter"/>
</dbReference>
<accession>A0A7X0NNV8</accession>
<dbReference type="SUPFAM" id="SSF81624">
    <property type="entry name" value="N-terminal domain of MutM-like DNA repair proteins"/>
    <property type="match status" value="1"/>
</dbReference>
<dbReference type="Pfam" id="PF06831">
    <property type="entry name" value="H2TH"/>
    <property type="match status" value="1"/>
</dbReference>
<keyword evidence="8" id="KW-0511">Multifunctional enzyme</keyword>
<dbReference type="Pfam" id="PF01149">
    <property type="entry name" value="Fapy_DNA_glyco"/>
    <property type="match status" value="1"/>
</dbReference>
<proteinExistence type="inferred from homology"/>
<organism evidence="11 12">
    <name type="scientific">Nonomuraea rubra</name>
    <dbReference type="NCBI Taxonomy" id="46180"/>
    <lineage>
        <taxon>Bacteria</taxon>
        <taxon>Bacillati</taxon>
        <taxon>Actinomycetota</taxon>
        <taxon>Actinomycetes</taxon>
        <taxon>Streptosporangiales</taxon>
        <taxon>Streptosporangiaceae</taxon>
        <taxon>Nonomuraea</taxon>
    </lineage>
</organism>
<dbReference type="Proteomes" id="UP000565579">
    <property type="component" value="Unassembled WGS sequence"/>
</dbReference>
<evidence type="ECO:0000256" key="5">
    <source>
        <dbReference type="ARBA" id="ARBA00023125"/>
    </source>
</evidence>
<dbReference type="SMART" id="SM00898">
    <property type="entry name" value="Fapy_DNA_glyco"/>
    <property type="match status" value="1"/>
</dbReference>
<dbReference type="EC" id="4.2.99.18" evidence="2"/>
<keyword evidence="11" id="KW-0540">Nuclease</keyword>
<dbReference type="SUPFAM" id="SSF57716">
    <property type="entry name" value="Glucocorticoid receptor-like (DNA-binding domain)"/>
    <property type="match status" value="1"/>
</dbReference>
<dbReference type="PROSITE" id="PS51068">
    <property type="entry name" value="FPG_CAT"/>
    <property type="match status" value="1"/>
</dbReference>
<reference evidence="11 12" key="1">
    <citation type="submission" date="2020-08" db="EMBL/GenBank/DDBJ databases">
        <title>Sequencing the genomes of 1000 actinobacteria strains.</title>
        <authorList>
            <person name="Klenk H.-P."/>
        </authorList>
    </citation>
    <scope>NUCLEOTIDE SEQUENCE [LARGE SCALE GENOMIC DNA]</scope>
    <source>
        <strain evidence="11 12">DSM 43768</strain>
    </source>
</reference>
<keyword evidence="7 11" id="KW-0456">Lyase</keyword>
<dbReference type="InterPro" id="IPR012319">
    <property type="entry name" value="FPG_cat"/>
</dbReference>
<dbReference type="SUPFAM" id="SSF46946">
    <property type="entry name" value="S13-like H2TH domain"/>
    <property type="match status" value="1"/>
</dbReference>
<keyword evidence="4 11" id="KW-0378">Hydrolase</keyword>
<protein>
    <recommendedName>
        <fullName evidence="2">DNA-(apurinic or apyrimidinic site) lyase</fullName>
        <ecNumber evidence="2">4.2.99.18</ecNumber>
    </recommendedName>
</protein>
<dbReference type="CDD" id="cd08970">
    <property type="entry name" value="AcNei1_N"/>
    <property type="match status" value="1"/>
</dbReference>
<dbReference type="GO" id="GO:0140078">
    <property type="term" value="F:class I DNA-(apurinic or apyrimidinic site) endonuclease activity"/>
    <property type="evidence" value="ECO:0007669"/>
    <property type="project" value="UniProtKB-EC"/>
</dbReference>
<dbReference type="PANTHER" id="PTHR42697">
    <property type="entry name" value="ENDONUCLEASE 8"/>
    <property type="match status" value="1"/>
</dbReference>
<dbReference type="Gene3D" id="3.20.190.10">
    <property type="entry name" value="MutM-like, N-terminal"/>
    <property type="match status" value="1"/>
</dbReference>
<keyword evidence="11" id="KW-0255">Endonuclease</keyword>
<dbReference type="RefSeq" id="WP_185101571.1">
    <property type="nucleotide sequence ID" value="NZ_BAAAXY010000065.1"/>
</dbReference>
<evidence type="ECO:0000256" key="8">
    <source>
        <dbReference type="ARBA" id="ARBA00023268"/>
    </source>
</evidence>
<evidence type="ECO:0000256" key="9">
    <source>
        <dbReference type="ARBA" id="ARBA00023295"/>
    </source>
</evidence>
<evidence type="ECO:0000256" key="7">
    <source>
        <dbReference type="ARBA" id="ARBA00023239"/>
    </source>
</evidence>
<evidence type="ECO:0000256" key="1">
    <source>
        <dbReference type="ARBA" id="ARBA00009409"/>
    </source>
</evidence>
<evidence type="ECO:0000256" key="6">
    <source>
        <dbReference type="ARBA" id="ARBA00023204"/>
    </source>
</evidence>
<dbReference type="PANTHER" id="PTHR42697:SF1">
    <property type="entry name" value="ENDONUCLEASE 8"/>
    <property type="match status" value="1"/>
</dbReference>
<dbReference type="Gene3D" id="1.10.8.50">
    <property type="match status" value="1"/>
</dbReference>
<evidence type="ECO:0000256" key="4">
    <source>
        <dbReference type="ARBA" id="ARBA00022801"/>
    </source>
</evidence>
<evidence type="ECO:0000256" key="2">
    <source>
        <dbReference type="ARBA" id="ARBA00012720"/>
    </source>
</evidence>
<keyword evidence="5" id="KW-0238">DNA-binding</keyword>
<dbReference type="AlphaFoldDB" id="A0A7X0NNV8"/>
<comment type="caution">
    <text evidence="11">The sequence shown here is derived from an EMBL/GenBank/DDBJ whole genome shotgun (WGS) entry which is preliminary data.</text>
</comment>
<evidence type="ECO:0000313" key="11">
    <source>
        <dbReference type="EMBL" id="MBB6546829.1"/>
    </source>
</evidence>
<name>A0A7X0NNV8_9ACTN</name>
<keyword evidence="3" id="KW-0227">DNA damage</keyword>
<dbReference type="InterPro" id="IPR035937">
    <property type="entry name" value="FPG_N"/>
</dbReference>
<dbReference type="GO" id="GO:0008270">
    <property type="term" value="F:zinc ion binding"/>
    <property type="evidence" value="ECO:0007669"/>
    <property type="project" value="InterPro"/>
</dbReference>
<dbReference type="GO" id="GO:0006284">
    <property type="term" value="P:base-excision repair"/>
    <property type="evidence" value="ECO:0007669"/>
    <property type="project" value="InterPro"/>
</dbReference>
<keyword evidence="6" id="KW-0234">DNA repair</keyword>
<gene>
    <name evidence="11" type="ORF">HD593_001624</name>
</gene>
<dbReference type="InterPro" id="IPR010979">
    <property type="entry name" value="Ribosomal_uS13-like_H2TH"/>
</dbReference>